<evidence type="ECO:0000256" key="6">
    <source>
        <dbReference type="ARBA" id="ARBA00022833"/>
    </source>
</evidence>
<dbReference type="GO" id="GO:0008270">
    <property type="term" value="F:zinc ion binding"/>
    <property type="evidence" value="ECO:0007669"/>
    <property type="project" value="UniProtKB-KW"/>
</dbReference>
<dbReference type="InterPro" id="IPR013087">
    <property type="entry name" value="Znf_C2H2_type"/>
</dbReference>
<feature type="compositionally biased region" description="Low complexity" evidence="12">
    <location>
        <begin position="306"/>
        <end position="316"/>
    </location>
</feature>
<feature type="compositionally biased region" description="Polar residues" evidence="12">
    <location>
        <begin position="178"/>
        <end position="246"/>
    </location>
</feature>
<evidence type="ECO:0000256" key="11">
    <source>
        <dbReference type="PROSITE-ProRule" id="PRU00042"/>
    </source>
</evidence>
<keyword evidence="8" id="KW-0238">DNA-binding</keyword>
<reference evidence="14 15" key="1">
    <citation type="journal article" date="2014" name="BMC Genomics">
        <title>Comparative genomics of the major fungal agents of human and animal Sporotrichosis: Sporothrix schenckii and Sporothrix brasiliensis.</title>
        <authorList>
            <person name="Teixeira M.M."/>
            <person name="de Almeida L.G."/>
            <person name="Kubitschek-Barreira P."/>
            <person name="Alves F.L."/>
            <person name="Kioshima E.S."/>
            <person name="Abadio A.K."/>
            <person name="Fernandes L."/>
            <person name="Derengowski L.S."/>
            <person name="Ferreira K.S."/>
            <person name="Souza R.C."/>
            <person name="Ruiz J.C."/>
            <person name="de Andrade N.C."/>
            <person name="Paes H.C."/>
            <person name="Nicola A.M."/>
            <person name="Albuquerque P."/>
            <person name="Gerber A.L."/>
            <person name="Martins V.P."/>
            <person name="Peconick L.D."/>
            <person name="Neto A.V."/>
            <person name="Chaucanez C.B."/>
            <person name="Silva P.A."/>
            <person name="Cunha O.L."/>
            <person name="de Oliveira F.F."/>
            <person name="dos Santos T.C."/>
            <person name="Barros A.L."/>
            <person name="Soares M.A."/>
            <person name="de Oliveira L.M."/>
            <person name="Marini M.M."/>
            <person name="Villalobos-Duno H."/>
            <person name="Cunha M.M."/>
            <person name="de Hoog S."/>
            <person name="da Silveira J.F."/>
            <person name="Henrissat B."/>
            <person name="Nino-Vega G.A."/>
            <person name="Cisalpino P.S."/>
            <person name="Mora-Montes H.M."/>
            <person name="Almeida S.R."/>
            <person name="Stajich J.E."/>
            <person name="Lopes-Bezerra L.M."/>
            <person name="Vasconcelos A.T."/>
            <person name="Felipe M.S."/>
        </authorList>
    </citation>
    <scope>NUCLEOTIDE SEQUENCE [LARGE SCALE GENOMIC DNA]</scope>
    <source>
        <strain evidence="14 15">1099-18</strain>
    </source>
</reference>
<comment type="caution">
    <text evidence="14">The sequence shown here is derived from an EMBL/GenBank/DDBJ whole genome shotgun (WGS) entry which is preliminary data.</text>
</comment>
<comment type="subcellular location">
    <subcellularLocation>
        <location evidence="1">Nucleus</location>
    </subcellularLocation>
</comment>
<feature type="region of interest" description="Disordered" evidence="12">
    <location>
        <begin position="81"/>
        <end position="107"/>
    </location>
</feature>
<dbReference type="RefSeq" id="XP_016588166.1">
    <property type="nucleotide sequence ID" value="XM_016735230.1"/>
</dbReference>
<evidence type="ECO:0000256" key="4">
    <source>
        <dbReference type="ARBA" id="ARBA00022737"/>
    </source>
</evidence>
<dbReference type="FunFam" id="3.30.160.60:FF:001156">
    <property type="entry name" value="Zinc finger protein 407"/>
    <property type="match status" value="1"/>
</dbReference>
<dbReference type="GO" id="GO:0005634">
    <property type="term" value="C:nucleus"/>
    <property type="evidence" value="ECO:0007669"/>
    <property type="project" value="UniProtKB-SubCell"/>
</dbReference>
<feature type="domain" description="C2H2-type" evidence="13">
    <location>
        <begin position="561"/>
        <end position="589"/>
    </location>
</feature>
<evidence type="ECO:0000256" key="5">
    <source>
        <dbReference type="ARBA" id="ARBA00022771"/>
    </source>
</evidence>
<feature type="compositionally biased region" description="Low complexity" evidence="12">
    <location>
        <begin position="279"/>
        <end position="288"/>
    </location>
</feature>
<sequence length="627" mass="67421">MEATLSFVPGRSTSALRADPLCAYSLPSPVSGQDTPRFAGDKFSPAAVHLGDNISNSSSQRSYSSDSNYFSQIHLQQGQIPNDSQVPKHRQFNPKEDSPWSGSRQPSTIVTEVSTLDVSGIYQQQQKQQQSQTASSLGQKHEVGQMSVSLNHQVSLGGQTSLGHNSLINSPAFGRSSLGHSLNDDTSQVHHQQHHNWNPSRSLFTTPAESYGSSRNTQSPKSNTNNGHNFVQKNVSVTGPQFTSTMSGNSGGLGGDGLRRSPNLQQYSQSTEQQHDQHYQQTQRQSQQFSAPQGPLASQPRTIHDNSNSGNNNNVNRDSLGTSGNSMNYRSHLSPSPGLGMNSFSSKLGGGIHHNMPSHSSFQMYNPQPMHHLGDHHQQQQQHHHHGLPSPTHTGNSMRLIPPPLPSQAGMSGLVPPPLGNSGAGRGYSPYSHPGSAPPHSPGLAGPVMSPSGQMTLVSSMGMPYGGGDDNPGNGPGDGFIGGRGRPLLYSHNALHVHHLNPHQIGHHHLPGILGGKGLNGPGGPGGVHDRPFKCDVCPQSFNRNHDLKRHKRIHLAVKPFPCNYCDKSFSRKDALKRHRLVKGCGERPSDNSSNNVFNPEELHPPNGSVLSDTTSDGGHDNQGLLH</sequence>
<keyword evidence="3" id="KW-0479">Metal-binding</keyword>
<feature type="domain" description="C2H2-type" evidence="13">
    <location>
        <begin position="533"/>
        <end position="560"/>
    </location>
</feature>
<dbReference type="PROSITE" id="PS00028">
    <property type="entry name" value="ZINC_FINGER_C2H2_1"/>
    <property type="match status" value="1"/>
</dbReference>
<dbReference type="PROSITE" id="PS50157">
    <property type="entry name" value="ZINC_FINGER_C2H2_2"/>
    <property type="match status" value="2"/>
</dbReference>
<dbReference type="VEuPathDB" id="FungiDB:SPSK_08639"/>
<dbReference type="PANTHER" id="PTHR24408">
    <property type="entry name" value="ZINC FINGER PROTEIN"/>
    <property type="match status" value="1"/>
</dbReference>
<evidence type="ECO:0000256" key="8">
    <source>
        <dbReference type="ARBA" id="ARBA00023125"/>
    </source>
</evidence>
<organism evidence="14 15">
    <name type="scientific">Sporothrix schenckii 1099-18</name>
    <dbReference type="NCBI Taxonomy" id="1397361"/>
    <lineage>
        <taxon>Eukaryota</taxon>
        <taxon>Fungi</taxon>
        <taxon>Dikarya</taxon>
        <taxon>Ascomycota</taxon>
        <taxon>Pezizomycotina</taxon>
        <taxon>Sordariomycetes</taxon>
        <taxon>Sordariomycetidae</taxon>
        <taxon>Ophiostomatales</taxon>
        <taxon>Ophiostomataceae</taxon>
        <taxon>Sporothrix</taxon>
    </lineage>
</organism>
<gene>
    <name evidence="14" type="ORF">SPSK_08639</name>
</gene>
<evidence type="ECO:0000313" key="15">
    <source>
        <dbReference type="Proteomes" id="UP000033710"/>
    </source>
</evidence>
<dbReference type="PANTHER" id="PTHR24408:SF58">
    <property type="entry name" value="TRANSCRIPTION FACTOR (TFIIIA), PUTATIVE (AFU_ORTHOLOGUE AFUA_1G05150)-RELATED"/>
    <property type="match status" value="1"/>
</dbReference>
<protein>
    <submittedName>
        <fullName evidence="14">C2h2 finger domain containing protein</fullName>
    </submittedName>
</protein>
<dbReference type="InterPro" id="IPR036236">
    <property type="entry name" value="Znf_C2H2_sf"/>
</dbReference>
<evidence type="ECO:0000256" key="1">
    <source>
        <dbReference type="ARBA" id="ARBA00004123"/>
    </source>
</evidence>
<dbReference type="KEGG" id="ssck:SPSK_08639"/>
<accession>A0A0F2M9L6</accession>
<dbReference type="GO" id="GO:0043565">
    <property type="term" value="F:sequence-specific DNA binding"/>
    <property type="evidence" value="ECO:0007669"/>
    <property type="project" value="TreeGrafter"/>
</dbReference>
<keyword evidence="7" id="KW-0805">Transcription regulation</keyword>
<feature type="region of interest" description="Disordered" evidence="12">
    <location>
        <begin position="178"/>
        <end position="453"/>
    </location>
</feature>
<feature type="compositionally biased region" description="Polar residues" evidence="12">
    <location>
        <begin position="357"/>
        <end position="366"/>
    </location>
</feature>
<dbReference type="EMBL" id="AXCR01000007">
    <property type="protein sequence ID" value="KJR85490.1"/>
    <property type="molecule type" value="Genomic_DNA"/>
</dbReference>
<feature type="region of interest" description="Disordered" evidence="12">
    <location>
        <begin position="585"/>
        <end position="627"/>
    </location>
</feature>
<reference evidence="14 15" key="2">
    <citation type="journal article" date="2015" name="Eukaryot. Cell">
        <title>Asexual propagation of a virulent clone complex in a human and feline outbreak of sporotrichosis.</title>
        <authorList>
            <person name="Teixeira Mde M."/>
            <person name="Rodrigues A.M."/>
            <person name="Tsui C.K."/>
            <person name="de Almeida L.G."/>
            <person name="Van Diepeningen A.D."/>
            <person name="van den Ende B.G."/>
            <person name="Fernandes G.F."/>
            <person name="Kano R."/>
            <person name="Hamelin R.C."/>
            <person name="Lopes-Bezerra L.M."/>
            <person name="Vasconcelos A.T."/>
            <person name="de Hoog S."/>
            <person name="de Camargo Z.P."/>
            <person name="Felipe M.S."/>
        </authorList>
    </citation>
    <scope>NUCLEOTIDE SEQUENCE [LARGE SCALE GENOMIC DNA]</scope>
    <source>
        <strain evidence="14 15">1099-18</strain>
    </source>
</reference>
<keyword evidence="4" id="KW-0677">Repeat</keyword>
<keyword evidence="10" id="KW-0539">Nucleus</keyword>
<name>A0A0F2M9L6_SPOSC</name>
<dbReference type="Pfam" id="PF00096">
    <property type="entry name" value="zf-C2H2"/>
    <property type="match status" value="2"/>
</dbReference>
<evidence type="ECO:0000256" key="7">
    <source>
        <dbReference type="ARBA" id="ARBA00023015"/>
    </source>
</evidence>
<dbReference type="OrthoDB" id="8922241at2759"/>
<dbReference type="FunFam" id="3.30.160.60:FF:000188">
    <property type="entry name" value="Zinc finger protein 787"/>
    <property type="match status" value="1"/>
</dbReference>
<feature type="compositionally biased region" description="Polar residues" evidence="12">
    <location>
        <begin position="317"/>
        <end position="334"/>
    </location>
</feature>
<dbReference type="SMART" id="SM00355">
    <property type="entry name" value="ZnF_C2H2"/>
    <property type="match status" value="2"/>
</dbReference>
<evidence type="ECO:0000256" key="3">
    <source>
        <dbReference type="ARBA" id="ARBA00022723"/>
    </source>
</evidence>
<evidence type="ECO:0000313" key="14">
    <source>
        <dbReference type="EMBL" id="KJR85490.1"/>
    </source>
</evidence>
<comment type="similarity">
    <text evidence="2">Belongs to the krueppel C2H2-type zinc-finger protein family.</text>
</comment>
<evidence type="ECO:0000256" key="12">
    <source>
        <dbReference type="SAM" id="MobiDB-lite"/>
    </source>
</evidence>
<dbReference type="GO" id="GO:0000981">
    <property type="term" value="F:DNA-binding transcription factor activity, RNA polymerase II-specific"/>
    <property type="evidence" value="ECO:0007669"/>
    <property type="project" value="TreeGrafter"/>
</dbReference>
<dbReference type="Proteomes" id="UP000033710">
    <property type="component" value="Unassembled WGS sequence"/>
</dbReference>
<proteinExistence type="inferred from homology"/>
<keyword evidence="9" id="KW-0804">Transcription</keyword>
<keyword evidence="6" id="KW-0862">Zinc</keyword>
<dbReference type="AlphaFoldDB" id="A0A0F2M9L6"/>
<keyword evidence="5 11" id="KW-0863">Zinc-finger</keyword>
<dbReference type="GeneID" id="27670507"/>
<evidence type="ECO:0000259" key="13">
    <source>
        <dbReference type="PROSITE" id="PS50157"/>
    </source>
</evidence>
<dbReference type="SUPFAM" id="SSF57667">
    <property type="entry name" value="beta-beta-alpha zinc fingers"/>
    <property type="match status" value="1"/>
</dbReference>
<evidence type="ECO:0000256" key="10">
    <source>
        <dbReference type="ARBA" id="ARBA00023242"/>
    </source>
</evidence>
<evidence type="ECO:0000256" key="2">
    <source>
        <dbReference type="ARBA" id="ARBA00006991"/>
    </source>
</evidence>
<evidence type="ECO:0000256" key="9">
    <source>
        <dbReference type="ARBA" id="ARBA00023163"/>
    </source>
</evidence>
<dbReference type="Gene3D" id="3.30.160.60">
    <property type="entry name" value="Classic Zinc Finger"/>
    <property type="match status" value="2"/>
</dbReference>